<protein>
    <submittedName>
        <fullName evidence="3">Glutamine amidotransferase</fullName>
        <ecNumber evidence="3">3.5.1.118</ecNumber>
    </submittedName>
</protein>
<dbReference type="RefSeq" id="WP_025358119.1">
    <property type="nucleotide sequence ID" value="NZ_BAAABQ010000086.1"/>
</dbReference>
<dbReference type="CDD" id="cd01908">
    <property type="entry name" value="YafJ"/>
    <property type="match status" value="1"/>
</dbReference>
<evidence type="ECO:0000259" key="2">
    <source>
        <dbReference type="PROSITE" id="PS51278"/>
    </source>
</evidence>
<dbReference type="Proteomes" id="UP000517916">
    <property type="component" value="Unassembled WGS sequence"/>
</dbReference>
<organism evidence="3 4">
    <name type="scientific">Kutzneria viridogrisea</name>
    <dbReference type="NCBI Taxonomy" id="47990"/>
    <lineage>
        <taxon>Bacteria</taxon>
        <taxon>Bacillati</taxon>
        <taxon>Actinomycetota</taxon>
        <taxon>Actinomycetes</taxon>
        <taxon>Pseudonocardiales</taxon>
        <taxon>Pseudonocardiaceae</taxon>
        <taxon>Kutzneria</taxon>
    </lineage>
</organism>
<reference evidence="3 4" key="1">
    <citation type="submission" date="2020-08" db="EMBL/GenBank/DDBJ databases">
        <title>Genomic Encyclopedia of Archaeal and Bacterial Type Strains, Phase II (KMG-II): from individual species to whole genera.</title>
        <authorList>
            <person name="Goeker M."/>
        </authorList>
    </citation>
    <scope>NUCLEOTIDE SEQUENCE [LARGE SCALE GENOMIC DNA]</scope>
    <source>
        <strain evidence="3 4">DSM 43850</strain>
    </source>
</reference>
<gene>
    <name evidence="3" type="ORF">BC739_001453</name>
</gene>
<dbReference type="EC" id="3.5.1.118" evidence="3"/>
<dbReference type="PANTHER" id="PTHR42824:SF1">
    <property type="entry name" value="GLUTAMINE AMIDOTRANSFERASE YAFJ-RELATED"/>
    <property type="match status" value="1"/>
</dbReference>
<evidence type="ECO:0000313" key="4">
    <source>
        <dbReference type="Proteomes" id="UP000517916"/>
    </source>
</evidence>
<evidence type="ECO:0000256" key="1">
    <source>
        <dbReference type="ARBA" id="ARBA00022962"/>
    </source>
</evidence>
<dbReference type="Gene3D" id="3.60.20.10">
    <property type="entry name" value="Glutamine Phosphoribosylpyrophosphate, subunit 1, domain 1"/>
    <property type="match status" value="1"/>
</dbReference>
<keyword evidence="4" id="KW-1185">Reference proteome</keyword>
<dbReference type="EMBL" id="JACJID010000001">
    <property type="protein sequence ID" value="MBA8924256.1"/>
    <property type="molecule type" value="Genomic_DNA"/>
</dbReference>
<dbReference type="SUPFAM" id="SSF56235">
    <property type="entry name" value="N-terminal nucleophile aminohydrolases (Ntn hydrolases)"/>
    <property type="match status" value="1"/>
</dbReference>
<name>A0ABR6BBL1_9PSEU</name>
<dbReference type="PANTHER" id="PTHR42824">
    <property type="entry name" value="GLUTAMINE AMIDOTRANSFERASE"/>
    <property type="match status" value="1"/>
</dbReference>
<keyword evidence="1 3" id="KW-0315">Glutamine amidotransferase</keyword>
<accession>A0ABR6BBL1</accession>
<feature type="domain" description="Glutamine amidotransferase type-2" evidence="2">
    <location>
        <begin position="2"/>
        <end position="255"/>
    </location>
</feature>
<dbReference type="PROSITE" id="PS51278">
    <property type="entry name" value="GATASE_TYPE_2"/>
    <property type="match status" value="1"/>
</dbReference>
<dbReference type="InterPro" id="IPR029055">
    <property type="entry name" value="Ntn_hydrolases_N"/>
</dbReference>
<dbReference type="InterPro" id="IPR017932">
    <property type="entry name" value="GATase_2_dom"/>
</dbReference>
<keyword evidence="3" id="KW-0378">Hydrolase</keyword>
<proteinExistence type="predicted"/>
<dbReference type="InterPro" id="IPR026869">
    <property type="entry name" value="EgtC-like"/>
</dbReference>
<dbReference type="Pfam" id="PF13230">
    <property type="entry name" value="GATase_4"/>
    <property type="match status" value="1"/>
</dbReference>
<dbReference type="GO" id="GO:0016787">
    <property type="term" value="F:hydrolase activity"/>
    <property type="evidence" value="ECO:0007669"/>
    <property type="project" value="UniProtKB-KW"/>
</dbReference>
<comment type="caution">
    <text evidence="3">The sequence shown here is derived from an EMBL/GenBank/DDBJ whole genome shotgun (WGS) entry which is preliminary data.</text>
</comment>
<evidence type="ECO:0000313" key="3">
    <source>
        <dbReference type="EMBL" id="MBA8924256.1"/>
    </source>
</evidence>
<sequence length="287" mass="31089">MCRLFGMSAAPARVRATFWLLDANDSLAEQSRHNPDGTGLGTFDADGTPRVDKQPLAAYEDTEFAAEARQCESTTFLAHVRHATTGALTVDNTHPFVQDGRIFAHNGVVRDLPALEAQLGPYREQVHGETDSERLFALITKHIAEHGGDVAAGIRTALRWVAGHLPIYAVNLLLTMPTELWAVRYPDTHGLYVLAREPGGGTGRHLEHASPAGTVRVRSGDLIDSPAVVVASERMDDNPAWRQLAPGELLHVDGQLRVTSHVVLDRPPAHQLTLADLGAAARAQLSH</sequence>